<dbReference type="EMBL" id="PUHQ01000101">
    <property type="protein sequence ID" value="KAG0656207.1"/>
    <property type="molecule type" value="Genomic_DNA"/>
</dbReference>
<feature type="region of interest" description="Disordered" evidence="4">
    <location>
        <begin position="812"/>
        <end position="834"/>
    </location>
</feature>
<feature type="region of interest" description="Disordered" evidence="4">
    <location>
        <begin position="597"/>
        <end position="636"/>
    </location>
</feature>
<name>A0A9P7B3A3_RHOMI</name>
<keyword evidence="1" id="KW-0343">GTPase activation</keyword>
<keyword evidence="2 3" id="KW-0175">Coiled coil</keyword>
<dbReference type="InterPro" id="IPR031160">
    <property type="entry name" value="F_BAR_dom"/>
</dbReference>
<evidence type="ECO:0000259" key="6">
    <source>
        <dbReference type="PROSITE" id="PS51741"/>
    </source>
</evidence>
<evidence type="ECO:0000256" key="3">
    <source>
        <dbReference type="SAM" id="Coils"/>
    </source>
</evidence>
<sequence>MSDAAYPPVSESDWLASTTPSAQSKPSSSSSQSARVPHSPYSSAPQRTASTDSYSAPLSHSPSRLYFPTANVPSRTSSAASNQSSAYSSAEYPTRGASLGAATAARDPSPSLPPRDHDQLVEADDHSPATLDSNATSPPLSMPMPMPAPIPIPVSEPPSEAPYGALPLSNTDSSAYSLDAAGSPPPASSSGLGLGFDSPQPSLRGAEATPRFGDGGGGADPPPPALPPRHRENSPRGGGQDGLSPSTNNTAPELPPRQPSLLSIQSRTGGVDTVPTGFDEGALRALCDMDCGTPLLLDRMKQSMTSCRASPWEASTFFKKRAQIEEDYARSLAKLAKSSAESYSAGDGKAGSYVSSWLTFLRTHEVVGEHRLKFAAQLSEMSDELTALGKEVDKNRKAAKELASKLEKGLQEQEALVDRARVRFDSAAEDLERLLVLKQGEMVTPSSVPHAGSSHAAGASSKGRSFGKAMSKLKGPKNAAQYAKQEEEVRTRMGQTSDSYRAQVSGAQSLRQEYFQTQLPRLLRTLKENVDELDLGTQYHLSRYAYLLENVLVTEGLTIAPVSPEDGPGLKAVIESIDTREDFKTYMQQYSLNWQMSGHQRGPKREGFEDENFSPVGLAPSQPYANTSPSQPSVAPTFGVDLGEQMLRDGVEVPRVLEKCAEAIELYGLESKGIYRLSGTTSRVQRLKAALDYDTEAVDLLSEENLSDINDIAAVLKLWFRELPEPLLTWELYHAFIDAAKIDNDRLRHIRLHERINELPDPNYATLKFLMGHLDKVAQHESVNQMSRSNLAIVFGPNLLGAPPPQLAHLYPGPGAVSGADGTPQSSGGGGGGGLQDMQWQCKCIETILLHFVEIFVE</sequence>
<organism evidence="7 8">
    <name type="scientific">Rhodotorula mucilaginosa</name>
    <name type="common">Yeast</name>
    <name type="synonym">Rhodotorula rubra</name>
    <dbReference type="NCBI Taxonomy" id="5537"/>
    <lineage>
        <taxon>Eukaryota</taxon>
        <taxon>Fungi</taxon>
        <taxon>Dikarya</taxon>
        <taxon>Basidiomycota</taxon>
        <taxon>Pucciniomycotina</taxon>
        <taxon>Microbotryomycetes</taxon>
        <taxon>Sporidiobolales</taxon>
        <taxon>Sporidiobolaceae</taxon>
        <taxon>Rhodotorula</taxon>
    </lineage>
</organism>
<feature type="compositionally biased region" description="Pro residues" evidence="4">
    <location>
        <begin position="140"/>
        <end position="160"/>
    </location>
</feature>
<dbReference type="SUPFAM" id="SSF103657">
    <property type="entry name" value="BAR/IMD domain-like"/>
    <property type="match status" value="1"/>
</dbReference>
<feature type="coiled-coil region" evidence="3">
    <location>
        <begin position="396"/>
        <end position="430"/>
    </location>
</feature>
<dbReference type="InterPro" id="IPR008936">
    <property type="entry name" value="Rho_GTPase_activation_prot"/>
</dbReference>
<feature type="compositionally biased region" description="Low complexity" evidence="4">
    <location>
        <begin position="74"/>
        <end position="90"/>
    </location>
</feature>
<feature type="domain" description="F-BAR" evidence="6">
    <location>
        <begin position="276"/>
        <end position="582"/>
    </location>
</feature>
<evidence type="ECO:0000256" key="4">
    <source>
        <dbReference type="SAM" id="MobiDB-lite"/>
    </source>
</evidence>
<dbReference type="Proteomes" id="UP000777482">
    <property type="component" value="Unassembled WGS sequence"/>
</dbReference>
<gene>
    <name evidence="7" type="ORF">C6P46_000363</name>
</gene>
<dbReference type="PROSITE" id="PS50238">
    <property type="entry name" value="RHOGAP"/>
    <property type="match status" value="1"/>
</dbReference>
<evidence type="ECO:0000259" key="5">
    <source>
        <dbReference type="PROSITE" id="PS50238"/>
    </source>
</evidence>
<dbReference type="GO" id="GO:0005737">
    <property type="term" value="C:cytoplasm"/>
    <property type="evidence" value="ECO:0007669"/>
    <property type="project" value="TreeGrafter"/>
</dbReference>
<dbReference type="SUPFAM" id="SSF48350">
    <property type="entry name" value="GTPase activation domain, GAP"/>
    <property type="match status" value="1"/>
</dbReference>
<evidence type="ECO:0000256" key="1">
    <source>
        <dbReference type="ARBA" id="ARBA00022468"/>
    </source>
</evidence>
<protein>
    <recommendedName>
        <fullName evidence="9">GTPase activating protein</fullName>
    </recommendedName>
</protein>
<dbReference type="AlphaFoldDB" id="A0A9P7B3A3"/>
<dbReference type="Pfam" id="PF00611">
    <property type="entry name" value="FCH"/>
    <property type="match status" value="1"/>
</dbReference>
<dbReference type="InterPro" id="IPR027267">
    <property type="entry name" value="AH/BAR_dom_sf"/>
</dbReference>
<reference evidence="7 8" key="1">
    <citation type="submission" date="2020-11" db="EMBL/GenBank/DDBJ databases">
        <title>Kefir isolates.</title>
        <authorList>
            <person name="Marcisauskas S."/>
            <person name="Kim Y."/>
            <person name="Blasche S."/>
        </authorList>
    </citation>
    <scope>NUCLEOTIDE SEQUENCE [LARGE SCALE GENOMIC DNA]</scope>
    <source>
        <strain evidence="7 8">KR</strain>
    </source>
</reference>
<dbReference type="PANTHER" id="PTHR23176:SF134">
    <property type="entry name" value="RHO-TYPE GTPASE-ACTIVATING PROTEIN"/>
    <property type="match status" value="1"/>
</dbReference>
<feature type="region of interest" description="Disordered" evidence="4">
    <location>
        <begin position="1"/>
        <end position="269"/>
    </location>
</feature>
<dbReference type="InterPro" id="IPR050729">
    <property type="entry name" value="Rho-GAP"/>
</dbReference>
<evidence type="ECO:0008006" key="9">
    <source>
        <dbReference type="Google" id="ProtNLM"/>
    </source>
</evidence>
<dbReference type="InterPro" id="IPR000198">
    <property type="entry name" value="RhoGAP_dom"/>
</dbReference>
<feature type="domain" description="Rho-GAP" evidence="5">
    <location>
        <begin position="640"/>
        <end position="856"/>
    </location>
</feature>
<feature type="compositionally biased region" description="Low complexity" evidence="4">
    <location>
        <begin position="16"/>
        <end position="33"/>
    </location>
</feature>
<evidence type="ECO:0000256" key="2">
    <source>
        <dbReference type="PROSITE-ProRule" id="PRU01077"/>
    </source>
</evidence>
<dbReference type="SMART" id="SM00324">
    <property type="entry name" value="RhoGAP"/>
    <property type="match status" value="1"/>
</dbReference>
<dbReference type="Gene3D" id="1.10.555.10">
    <property type="entry name" value="Rho GTPase activation protein"/>
    <property type="match status" value="1"/>
</dbReference>
<evidence type="ECO:0000313" key="7">
    <source>
        <dbReference type="EMBL" id="KAG0656207.1"/>
    </source>
</evidence>
<dbReference type="GO" id="GO:0007165">
    <property type="term" value="P:signal transduction"/>
    <property type="evidence" value="ECO:0007669"/>
    <property type="project" value="InterPro"/>
</dbReference>
<proteinExistence type="predicted"/>
<feature type="compositionally biased region" description="Polar residues" evidence="4">
    <location>
        <begin position="40"/>
        <end position="62"/>
    </location>
</feature>
<dbReference type="Pfam" id="PF00620">
    <property type="entry name" value="RhoGAP"/>
    <property type="match status" value="1"/>
</dbReference>
<dbReference type="PROSITE" id="PS51741">
    <property type="entry name" value="F_BAR"/>
    <property type="match status" value="1"/>
</dbReference>
<comment type="caution">
    <text evidence="7">The sequence shown here is derived from an EMBL/GenBank/DDBJ whole genome shotgun (WGS) entry which is preliminary data.</text>
</comment>
<evidence type="ECO:0000313" key="8">
    <source>
        <dbReference type="Proteomes" id="UP000777482"/>
    </source>
</evidence>
<dbReference type="SMART" id="SM00055">
    <property type="entry name" value="FCH"/>
    <property type="match status" value="1"/>
</dbReference>
<feature type="compositionally biased region" description="Low complexity" evidence="4">
    <location>
        <begin position="446"/>
        <end position="461"/>
    </location>
</feature>
<keyword evidence="8" id="KW-1185">Reference proteome</keyword>
<dbReference type="OrthoDB" id="79452at2759"/>
<feature type="compositionally biased region" description="Basic and acidic residues" evidence="4">
    <location>
        <begin position="114"/>
        <end position="127"/>
    </location>
</feature>
<feature type="compositionally biased region" description="Polar residues" evidence="4">
    <location>
        <begin position="623"/>
        <end position="634"/>
    </location>
</feature>
<dbReference type="GO" id="GO:0005096">
    <property type="term" value="F:GTPase activator activity"/>
    <property type="evidence" value="ECO:0007669"/>
    <property type="project" value="UniProtKB-KW"/>
</dbReference>
<accession>A0A9P7B3A3</accession>
<feature type="region of interest" description="Disordered" evidence="4">
    <location>
        <begin position="446"/>
        <end position="483"/>
    </location>
</feature>
<dbReference type="PANTHER" id="PTHR23176">
    <property type="entry name" value="RHO/RAC/CDC GTPASE-ACTIVATING PROTEIN"/>
    <property type="match status" value="1"/>
</dbReference>
<dbReference type="InterPro" id="IPR001060">
    <property type="entry name" value="FCH_dom"/>
</dbReference>
<dbReference type="Gene3D" id="1.20.1270.60">
    <property type="entry name" value="Arfaptin homology (AH) domain/BAR domain"/>
    <property type="match status" value="1"/>
</dbReference>